<feature type="non-terminal residue" evidence="2">
    <location>
        <position position="126"/>
    </location>
</feature>
<organism evidence="2 3">
    <name type="scientific">Moritella viscosa</name>
    <dbReference type="NCBI Taxonomy" id="80854"/>
    <lineage>
        <taxon>Bacteria</taxon>
        <taxon>Pseudomonadati</taxon>
        <taxon>Pseudomonadota</taxon>
        <taxon>Gammaproteobacteria</taxon>
        <taxon>Alteromonadales</taxon>
        <taxon>Moritellaceae</taxon>
        <taxon>Moritella</taxon>
    </lineage>
</organism>
<dbReference type="EMBL" id="FPLD01000062">
    <property type="protein sequence ID" value="SGZ00631.1"/>
    <property type="molecule type" value="Genomic_DNA"/>
</dbReference>
<dbReference type="Pfam" id="PF10986">
    <property type="entry name" value="ZrgA"/>
    <property type="match status" value="1"/>
</dbReference>
<evidence type="ECO:0008006" key="4">
    <source>
        <dbReference type="Google" id="ProtNLM"/>
    </source>
</evidence>
<protein>
    <recommendedName>
        <fullName evidence="4">DUF2796 domain-containing protein</fullName>
    </recommendedName>
</protein>
<dbReference type="Proteomes" id="UP000183794">
    <property type="component" value="Unassembled WGS sequence"/>
</dbReference>
<dbReference type="InterPro" id="IPR021253">
    <property type="entry name" value="ZrgA-like"/>
</dbReference>
<evidence type="ECO:0000313" key="3">
    <source>
        <dbReference type="Proteomes" id="UP000183794"/>
    </source>
</evidence>
<dbReference type="RefSeq" id="WP_139291908.1">
    <property type="nucleotide sequence ID" value="NZ_CAWRBC010000168.1"/>
</dbReference>
<proteinExistence type="predicted"/>
<accession>A0A1K9ZUT9</accession>
<name>A0A1K9ZUT9_9GAMM</name>
<keyword evidence="1" id="KW-0732">Signal</keyword>
<gene>
    <name evidence="2" type="ORF">NVI5450_2329</name>
</gene>
<sequence>MIAKSKLAALAALCASTGVFADHHGTEETRNHQAHVHGEVRFDIAQEGKDLILAISAPGADIVGFEHAAETAQEKEILKQALARLETPEHLFSFEQVAQCKLSDSFIEQSLSAHDEDEHHGEDKHH</sequence>
<dbReference type="AlphaFoldDB" id="A0A1K9ZUT9"/>
<evidence type="ECO:0000256" key="1">
    <source>
        <dbReference type="SAM" id="SignalP"/>
    </source>
</evidence>
<feature type="chain" id="PRO_5012227870" description="DUF2796 domain-containing protein" evidence="1">
    <location>
        <begin position="22"/>
        <end position="126"/>
    </location>
</feature>
<feature type="signal peptide" evidence="1">
    <location>
        <begin position="1"/>
        <end position="21"/>
    </location>
</feature>
<reference evidence="2 3" key="1">
    <citation type="submission" date="2016-11" db="EMBL/GenBank/DDBJ databases">
        <authorList>
            <person name="Jaros S."/>
            <person name="Januszkiewicz K."/>
            <person name="Wedrychowicz H."/>
        </authorList>
    </citation>
    <scope>NUCLEOTIDE SEQUENCE [LARGE SCALE GENOMIC DNA]</scope>
    <source>
        <strain evidence="2">NVI 5450</strain>
    </source>
</reference>
<evidence type="ECO:0000313" key="2">
    <source>
        <dbReference type="EMBL" id="SGZ00631.1"/>
    </source>
</evidence>
<dbReference type="OrthoDB" id="7346546at2"/>